<dbReference type="GO" id="GO:0006606">
    <property type="term" value="P:protein import into nucleus"/>
    <property type="evidence" value="ECO:0007669"/>
    <property type="project" value="InterPro"/>
</dbReference>
<dbReference type="InterPro" id="IPR036975">
    <property type="entry name" value="Importin-a_IBB_sf"/>
</dbReference>
<keyword evidence="4" id="KW-0732">Signal</keyword>
<evidence type="ECO:0000259" key="5">
    <source>
        <dbReference type="Pfam" id="PF01749"/>
    </source>
</evidence>
<dbReference type="Pfam" id="PF00514">
    <property type="entry name" value="Arm"/>
    <property type="match status" value="1"/>
</dbReference>
<dbReference type="Gene3D" id="1.20.5.690">
    <property type="entry name" value="Importin-alpha, importin-beta-binding domain"/>
    <property type="match status" value="1"/>
</dbReference>
<comment type="similarity">
    <text evidence="1">Belongs to the importin alpha family.</text>
</comment>
<evidence type="ECO:0000256" key="4">
    <source>
        <dbReference type="SAM" id="SignalP"/>
    </source>
</evidence>
<dbReference type="PANTHER" id="PTHR23316">
    <property type="entry name" value="IMPORTIN ALPHA"/>
    <property type="match status" value="1"/>
</dbReference>
<dbReference type="InterPro" id="IPR011989">
    <property type="entry name" value="ARM-like"/>
</dbReference>
<dbReference type="SUPFAM" id="SSF48371">
    <property type="entry name" value="ARM repeat"/>
    <property type="match status" value="1"/>
</dbReference>
<reference evidence="6 7" key="1">
    <citation type="submission" date="2020-03" db="EMBL/GenBank/DDBJ databases">
        <title>Dissostichus mawsoni Genome sequencing and assembly.</title>
        <authorList>
            <person name="Park H."/>
        </authorList>
    </citation>
    <scope>NUCLEOTIDE SEQUENCE [LARGE SCALE GENOMIC DNA]</scope>
    <source>
        <strain evidence="6">DM0001</strain>
        <tissue evidence="6">Muscle</tissue>
    </source>
</reference>
<evidence type="ECO:0000313" key="7">
    <source>
        <dbReference type="Proteomes" id="UP000518266"/>
    </source>
</evidence>
<dbReference type="GO" id="GO:0061608">
    <property type="term" value="F:nuclear import signal receptor activity"/>
    <property type="evidence" value="ECO:0007669"/>
    <property type="project" value="InterPro"/>
</dbReference>
<evidence type="ECO:0000256" key="2">
    <source>
        <dbReference type="ARBA" id="ARBA00022448"/>
    </source>
</evidence>
<keyword evidence="7" id="KW-1185">Reference proteome</keyword>
<dbReference type="InterPro" id="IPR000225">
    <property type="entry name" value="Armadillo"/>
</dbReference>
<dbReference type="InterPro" id="IPR016024">
    <property type="entry name" value="ARM-type_fold"/>
</dbReference>
<dbReference type="EMBL" id="JAAKFY010000009">
    <property type="protein sequence ID" value="KAF3852012.1"/>
    <property type="molecule type" value="Genomic_DNA"/>
</dbReference>
<dbReference type="InterPro" id="IPR002652">
    <property type="entry name" value="Importin-a_IBB"/>
</dbReference>
<sequence>MHNIGLISLLLFQPSCSILSPREAEGRPILPSCSALSLDILTKSKTTGQKHSTPFEAFLRSNKHFQSSSKHGFALRKTATMPTKNVVDERISKFKTRGRIQQISACVELRKANKDENFLKRRNISVDLSSDYISNEMVASLAIEDIIKDVNSNCRESQTRGCQAARKLLSQERNPPLKEIIDAGLLVCFVSFLSMDDEPNLQFEAAWALTNIASGTSWHTQQCEQC</sequence>
<keyword evidence="3" id="KW-0653">Protein transport</keyword>
<dbReference type="Proteomes" id="UP000518266">
    <property type="component" value="Unassembled WGS sequence"/>
</dbReference>
<comment type="caution">
    <text evidence="6">The sequence shown here is derived from an EMBL/GenBank/DDBJ whole genome shotgun (WGS) entry which is preliminary data.</text>
</comment>
<evidence type="ECO:0000313" key="6">
    <source>
        <dbReference type="EMBL" id="KAF3852012.1"/>
    </source>
</evidence>
<dbReference type="Gene3D" id="1.25.10.10">
    <property type="entry name" value="Leucine-rich Repeat Variant"/>
    <property type="match status" value="1"/>
</dbReference>
<feature type="signal peptide" evidence="4">
    <location>
        <begin position="1"/>
        <end position="26"/>
    </location>
</feature>
<dbReference type="Pfam" id="PF01749">
    <property type="entry name" value="IBB"/>
    <property type="match status" value="1"/>
</dbReference>
<protein>
    <recommendedName>
        <fullName evidence="5">IBB domain-containing protein</fullName>
    </recommendedName>
</protein>
<name>A0A7J5YR14_DISMA</name>
<evidence type="ECO:0000256" key="1">
    <source>
        <dbReference type="ARBA" id="ARBA00010394"/>
    </source>
</evidence>
<evidence type="ECO:0000256" key="3">
    <source>
        <dbReference type="ARBA" id="ARBA00022927"/>
    </source>
</evidence>
<organism evidence="6 7">
    <name type="scientific">Dissostichus mawsoni</name>
    <name type="common">Antarctic cod</name>
    <dbReference type="NCBI Taxonomy" id="36200"/>
    <lineage>
        <taxon>Eukaryota</taxon>
        <taxon>Metazoa</taxon>
        <taxon>Chordata</taxon>
        <taxon>Craniata</taxon>
        <taxon>Vertebrata</taxon>
        <taxon>Euteleostomi</taxon>
        <taxon>Actinopterygii</taxon>
        <taxon>Neopterygii</taxon>
        <taxon>Teleostei</taxon>
        <taxon>Neoteleostei</taxon>
        <taxon>Acanthomorphata</taxon>
        <taxon>Eupercaria</taxon>
        <taxon>Perciformes</taxon>
        <taxon>Notothenioidei</taxon>
        <taxon>Nototheniidae</taxon>
        <taxon>Dissostichus</taxon>
    </lineage>
</organism>
<keyword evidence="2" id="KW-0813">Transport</keyword>
<dbReference type="OrthoDB" id="29145at2759"/>
<accession>A0A7J5YR14</accession>
<proteinExistence type="inferred from homology"/>
<dbReference type="AlphaFoldDB" id="A0A7J5YR14"/>
<gene>
    <name evidence="6" type="ORF">F7725_005367</name>
</gene>
<feature type="chain" id="PRO_5029711933" description="IBB domain-containing protein" evidence="4">
    <location>
        <begin position="27"/>
        <end position="226"/>
    </location>
</feature>
<feature type="domain" description="IBB" evidence="5">
    <location>
        <begin position="93"/>
        <end position="163"/>
    </location>
</feature>
<dbReference type="SMART" id="SM00185">
    <property type="entry name" value="ARM"/>
    <property type="match status" value="1"/>
</dbReference>